<dbReference type="KEGG" id="sale:EPH95_16060"/>
<dbReference type="EMBL" id="CP035485">
    <property type="protein sequence ID" value="QDI90452.1"/>
    <property type="molecule type" value="Genomic_DNA"/>
</dbReference>
<dbReference type="KEGG" id="sale:EPH95_04370"/>
<dbReference type="EMBL" id="CP035485">
    <property type="protein sequence ID" value="QDI90435.1"/>
    <property type="molecule type" value="Genomic_DNA"/>
</dbReference>
<dbReference type="EMBL" id="CP035485">
    <property type="protein sequence ID" value="QDI90679.1"/>
    <property type="molecule type" value="Genomic_DNA"/>
</dbReference>
<reference evidence="11" key="2">
    <citation type="submission" date="2019-01" db="EMBL/GenBank/DDBJ databases">
        <title>Genomic analysis of Salicibibacter sp. NKC3-5.</title>
        <authorList>
            <person name="Oh Y.J."/>
        </authorList>
    </citation>
    <scope>NUCLEOTIDE SEQUENCE [LARGE SCALE GENOMIC DNA]</scope>
    <source>
        <strain evidence="11">NKC3-5</strain>
    </source>
</reference>
<evidence type="ECO:0000313" key="6">
    <source>
        <dbReference type="EMBL" id="QDI91944.1"/>
    </source>
</evidence>
<dbReference type="KEGG" id="sale:EPH95_04045"/>
<evidence type="ECO:0000313" key="2">
    <source>
        <dbReference type="EMBL" id="QDI90452.1"/>
    </source>
</evidence>
<dbReference type="KEGG" id="sale:EPH95_05380"/>
<dbReference type="KEGG" id="sale:EPH95_05975"/>
<accession>A0A514LKY6</accession>
<dbReference type="KEGG" id="sale:EPH95_15960"/>
<dbReference type="EMBL" id="CP035485">
    <property type="protein sequence ID" value="QDI92517.1"/>
    <property type="molecule type" value="Genomic_DNA"/>
</dbReference>
<dbReference type="KEGG" id="sale:EPH95_03930"/>
<evidence type="ECO:0000313" key="4">
    <source>
        <dbReference type="EMBL" id="QDI90679.1"/>
    </source>
</evidence>
<organism evidence="10 11">
    <name type="scientific">Salicibibacter halophilus</name>
    <dbReference type="NCBI Taxonomy" id="2502791"/>
    <lineage>
        <taxon>Bacteria</taxon>
        <taxon>Bacillati</taxon>
        <taxon>Bacillota</taxon>
        <taxon>Bacilli</taxon>
        <taxon>Bacillales</taxon>
        <taxon>Bacillaceae</taxon>
        <taxon>Salicibibacter</taxon>
    </lineage>
</organism>
<dbReference type="NCBIfam" id="NF047593">
    <property type="entry name" value="IS66_ISAeme5_TnpA"/>
    <property type="match status" value="1"/>
</dbReference>
<dbReference type="KEGG" id="sale:EPH95_15100"/>
<reference evidence="10" key="1">
    <citation type="journal article" date="2019" name="J. Microbiol.">
        <title>Salicibibacter halophilus sp. nov., a moderately halophilic bacterium isolated from kimchi.</title>
        <authorList>
            <person name="Oh Y.J."/>
            <person name="Kim J.Y."/>
            <person name="Park H.K."/>
            <person name="Jang J.Y."/>
            <person name="Lim S.K."/>
            <person name="Kwon M.S."/>
            <person name="Choi H.J."/>
        </authorList>
    </citation>
    <scope>NUCLEOTIDE SEQUENCE</scope>
    <source>
        <strain evidence="10">NKC3-5</strain>
    </source>
</reference>
<dbReference type="EMBL" id="CP035485">
    <property type="protein sequence ID" value="QDI92498.1"/>
    <property type="molecule type" value="Genomic_DNA"/>
</dbReference>
<evidence type="ECO:0000313" key="5">
    <source>
        <dbReference type="EMBL" id="QDI90781.1"/>
    </source>
</evidence>
<dbReference type="AlphaFoldDB" id="A0A514LKY6"/>
<dbReference type="EMBL" id="CP035485">
    <property type="protein sequence ID" value="QDI91944.1"/>
    <property type="molecule type" value="Genomic_DNA"/>
</dbReference>
<evidence type="ECO:0000313" key="10">
    <source>
        <dbReference type="EMBL" id="QDI92517.1"/>
    </source>
</evidence>
<evidence type="ECO:0000313" key="3">
    <source>
        <dbReference type="EMBL" id="QDI90509.1"/>
    </source>
</evidence>
<name>A0A514LKY6_9BACI</name>
<keyword evidence="11" id="KW-1185">Reference proteome</keyword>
<dbReference type="OrthoDB" id="9808061at2"/>
<evidence type="ECO:0000313" key="9">
    <source>
        <dbReference type="EMBL" id="QDI92498.1"/>
    </source>
</evidence>
<protein>
    <recommendedName>
        <fullName evidence="12">IS66 family insertion sequence element accessory protein TnpB</fullName>
    </recommendedName>
</protein>
<evidence type="ECO:0000313" key="7">
    <source>
        <dbReference type="EMBL" id="QDI92233.1"/>
    </source>
</evidence>
<dbReference type="KEGG" id="sale:EPH95_14395"/>
<dbReference type="EMBL" id="CP035485">
    <property type="protein sequence ID" value="QDI90509.1"/>
    <property type="molecule type" value="Genomic_DNA"/>
</dbReference>
<evidence type="ECO:0000313" key="8">
    <source>
        <dbReference type="EMBL" id="QDI92352.1"/>
    </source>
</evidence>
<proteinExistence type="predicted"/>
<evidence type="ECO:0008006" key="12">
    <source>
        <dbReference type="Google" id="ProtNLM"/>
    </source>
</evidence>
<gene>
    <name evidence="1" type="ORF">EPH95_03930</name>
    <name evidence="2" type="ORF">EPH95_04045</name>
    <name evidence="3" type="ORF">EPH95_04370</name>
    <name evidence="4" type="ORF">EPH95_05380</name>
    <name evidence="5" type="ORF">EPH95_05975</name>
    <name evidence="6" type="ORF">EPH95_12790</name>
    <name evidence="7" type="ORF">EPH95_14395</name>
    <name evidence="8" type="ORF">EPH95_15100</name>
    <name evidence="9" type="ORF">EPH95_15960</name>
    <name evidence="10" type="ORF">EPH95_16060</name>
</gene>
<evidence type="ECO:0000313" key="11">
    <source>
        <dbReference type="Proteomes" id="UP000319756"/>
    </source>
</evidence>
<evidence type="ECO:0000313" key="1">
    <source>
        <dbReference type="EMBL" id="QDI90435.1"/>
    </source>
</evidence>
<dbReference type="EMBL" id="CP035485">
    <property type="protein sequence ID" value="QDI92233.1"/>
    <property type="molecule type" value="Genomic_DNA"/>
</dbReference>
<dbReference type="EMBL" id="CP035485">
    <property type="protein sequence ID" value="QDI90781.1"/>
    <property type="molecule type" value="Genomic_DNA"/>
</dbReference>
<dbReference type="Proteomes" id="UP000319756">
    <property type="component" value="Chromosome"/>
</dbReference>
<dbReference type="KEGG" id="sale:EPH95_12790"/>
<sequence>MTLKDKRIEWKARYDAWKESGQRVAEWCREQDINVNQMYYWVQRFKDDKISSEPDSTQWLTVQVDDDDPIPSGGSEPIFIHYGAISVEVRPGAHVGLLSDIIHVLRSQC</sequence>
<dbReference type="EMBL" id="CP035485">
    <property type="protein sequence ID" value="QDI92352.1"/>
    <property type="molecule type" value="Genomic_DNA"/>
</dbReference>